<evidence type="ECO:0000313" key="1">
    <source>
        <dbReference type="EMBL" id="GAG86138.1"/>
    </source>
</evidence>
<name>X1BPZ8_9ZZZZ</name>
<gene>
    <name evidence="1" type="ORF">S01H4_36374</name>
</gene>
<sequence length="166" mass="19036">MQVKCIRQWEDLQPLKERWSELAGDCPFRGWSWLSTWWKHYGCLRDVTPGDGVASLHHELYVLLVFDDTPHQEEKSLGASSRHVDLVKEKTTAQTLVAIAPCYLEQTFTRGRVLRLLGDGEICSDHLSFLVDSQLPNQTPILEALVNYLSQHVDDWDLLEFASVEV</sequence>
<reference evidence="1" key="1">
    <citation type="journal article" date="2014" name="Front. Microbiol.">
        <title>High frequency of phylogenetically diverse reductive dehalogenase-homologous genes in deep subseafloor sedimentary metagenomes.</title>
        <authorList>
            <person name="Kawai M."/>
            <person name="Futagami T."/>
            <person name="Toyoda A."/>
            <person name="Takaki Y."/>
            <person name="Nishi S."/>
            <person name="Hori S."/>
            <person name="Arai W."/>
            <person name="Tsubouchi T."/>
            <person name="Morono Y."/>
            <person name="Uchiyama I."/>
            <person name="Ito T."/>
            <person name="Fujiyama A."/>
            <person name="Inagaki F."/>
            <person name="Takami H."/>
        </authorList>
    </citation>
    <scope>NUCLEOTIDE SEQUENCE</scope>
    <source>
        <strain evidence="1">Expedition CK06-06</strain>
    </source>
</reference>
<accession>X1BPZ8</accession>
<dbReference type="EMBL" id="BART01019434">
    <property type="protein sequence ID" value="GAG86138.1"/>
    <property type="molecule type" value="Genomic_DNA"/>
</dbReference>
<organism evidence="1">
    <name type="scientific">marine sediment metagenome</name>
    <dbReference type="NCBI Taxonomy" id="412755"/>
    <lineage>
        <taxon>unclassified sequences</taxon>
        <taxon>metagenomes</taxon>
        <taxon>ecological metagenomes</taxon>
    </lineage>
</organism>
<dbReference type="AlphaFoldDB" id="X1BPZ8"/>
<protein>
    <submittedName>
        <fullName evidence="1">Uncharacterized protein</fullName>
    </submittedName>
</protein>
<proteinExistence type="predicted"/>
<comment type="caution">
    <text evidence="1">The sequence shown here is derived from an EMBL/GenBank/DDBJ whole genome shotgun (WGS) entry which is preliminary data.</text>
</comment>
<feature type="non-terminal residue" evidence="1">
    <location>
        <position position="166"/>
    </location>
</feature>